<feature type="signal peptide" evidence="1">
    <location>
        <begin position="1"/>
        <end position="30"/>
    </location>
</feature>
<dbReference type="InterPro" id="IPR026374">
    <property type="entry name" value="Cyano_PEP"/>
</dbReference>
<protein>
    <recommendedName>
        <fullName evidence="4">PEP motif anchor domain protein</fullName>
    </recommendedName>
</protein>
<accession>K9YLG4</accession>
<evidence type="ECO:0000256" key="1">
    <source>
        <dbReference type="SAM" id="SignalP"/>
    </source>
</evidence>
<evidence type="ECO:0000313" key="2">
    <source>
        <dbReference type="EMBL" id="AFZ46958.1"/>
    </source>
</evidence>
<dbReference type="KEGG" id="csn:Cyast_0986"/>
<keyword evidence="3" id="KW-1185">Reference proteome</keyword>
<dbReference type="EMBL" id="CP003940">
    <property type="protein sequence ID" value="AFZ46958.1"/>
    <property type="molecule type" value="Genomic_DNA"/>
</dbReference>
<dbReference type="STRING" id="292563.Cyast_0986"/>
<reference evidence="3" key="1">
    <citation type="journal article" date="2013" name="Proc. Natl. Acad. Sci. U.S.A.">
        <title>Improving the coverage of the cyanobacterial phylum using diversity-driven genome sequencing.</title>
        <authorList>
            <person name="Shih P.M."/>
            <person name="Wu D."/>
            <person name="Latifi A."/>
            <person name="Axen S.D."/>
            <person name="Fewer D.P."/>
            <person name="Talla E."/>
            <person name="Calteau A."/>
            <person name="Cai F."/>
            <person name="Tandeau de Marsac N."/>
            <person name="Rippka R."/>
            <person name="Herdman M."/>
            <person name="Sivonen K."/>
            <person name="Coursin T."/>
            <person name="Laurent T."/>
            <person name="Goodwin L."/>
            <person name="Nolan M."/>
            <person name="Davenport K.W."/>
            <person name="Han C.S."/>
            <person name="Rubin E.M."/>
            <person name="Eisen J.A."/>
            <person name="Woyke T."/>
            <person name="Gugger M."/>
            <person name="Kerfeld C.A."/>
        </authorList>
    </citation>
    <scope>NUCLEOTIDE SEQUENCE [LARGE SCALE GENOMIC DNA]</scope>
    <source>
        <strain evidence="3">ATCC 29140 / PCC 7202</strain>
    </source>
</reference>
<proteinExistence type="predicted"/>
<dbReference type="NCBIfam" id="TIGR04155">
    <property type="entry name" value="cyano_PEP"/>
    <property type="match status" value="1"/>
</dbReference>
<dbReference type="AlphaFoldDB" id="K9YLG4"/>
<feature type="chain" id="PRO_5003938872" description="PEP motif anchor domain protein" evidence="1">
    <location>
        <begin position="31"/>
        <end position="211"/>
    </location>
</feature>
<dbReference type="HOGENOM" id="CLU_1303220_0_0_3"/>
<evidence type="ECO:0008006" key="4">
    <source>
        <dbReference type="Google" id="ProtNLM"/>
    </source>
</evidence>
<keyword evidence="1" id="KW-0732">Signal</keyword>
<organism evidence="2 3">
    <name type="scientific">Cyanobacterium stanieri (strain ATCC 29140 / PCC 7202)</name>
    <dbReference type="NCBI Taxonomy" id="292563"/>
    <lineage>
        <taxon>Bacteria</taxon>
        <taxon>Bacillati</taxon>
        <taxon>Cyanobacteriota</taxon>
        <taxon>Cyanophyceae</taxon>
        <taxon>Oscillatoriophycideae</taxon>
        <taxon>Chroococcales</taxon>
        <taxon>Geminocystaceae</taxon>
        <taxon>Cyanobacterium</taxon>
    </lineage>
</organism>
<dbReference type="BioCyc" id="CSTA292563:G1353-994-MONOMER"/>
<evidence type="ECO:0000313" key="3">
    <source>
        <dbReference type="Proteomes" id="UP000010483"/>
    </source>
</evidence>
<gene>
    <name evidence="2" type="ordered locus">Cyast_0986</name>
</gene>
<dbReference type="Proteomes" id="UP000010483">
    <property type="component" value="Chromosome"/>
</dbReference>
<name>K9YLG4_CYASC</name>
<sequence>MNRNLAKTVFSRVIGGGTLLLLASGNPAQGAILITGQEIGNDVVFSYEGSINLTDLNMFGSSNVTGGINPFLGAFSFVGGLSDVDTDNYFPTITGPAAFGSGNLTSPLASLNSGNVFVFFPSINLIAFAQGYSGDNISGSMTFNDTDFATLGVDNSQDYTWTLGNNETIRLSFLAPPTAVPEPSVILGSMMVLGVGRMMNKRNQNSSRNLQ</sequence>